<gene>
    <name evidence="10" type="ORF">E1B28_013751</name>
</gene>
<dbReference type="GO" id="GO:0005576">
    <property type="term" value="C:extracellular region"/>
    <property type="evidence" value="ECO:0007669"/>
    <property type="project" value="TreeGrafter"/>
</dbReference>
<protein>
    <recommendedName>
        <fullName evidence="12">Chitinase</fullName>
    </recommendedName>
</protein>
<dbReference type="Gene3D" id="3.30.1520.10">
    <property type="entry name" value="Phox-like domain"/>
    <property type="match status" value="1"/>
</dbReference>
<evidence type="ECO:0000256" key="5">
    <source>
        <dbReference type="ARBA" id="ARBA00023295"/>
    </source>
</evidence>
<dbReference type="PANTHER" id="PTHR11177:SF317">
    <property type="entry name" value="CHITINASE 12-RELATED"/>
    <property type="match status" value="1"/>
</dbReference>
<evidence type="ECO:0000256" key="4">
    <source>
        <dbReference type="ARBA" id="ARBA00023277"/>
    </source>
</evidence>
<organism evidence="10 11">
    <name type="scientific">Marasmius oreades</name>
    <name type="common">fairy-ring Marasmius</name>
    <dbReference type="NCBI Taxonomy" id="181124"/>
    <lineage>
        <taxon>Eukaryota</taxon>
        <taxon>Fungi</taxon>
        <taxon>Dikarya</taxon>
        <taxon>Basidiomycota</taxon>
        <taxon>Agaricomycotina</taxon>
        <taxon>Agaricomycetes</taxon>
        <taxon>Agaricomycetidae</taxon>
        <taxon>Agaricales</taxon>
        <taxon>Marasmiineae</taxon>
        <taxon>Marasmiaceae</taxon>
        <taxon>Marasmius</taxon>
    </lineage>
</organism>
<dbReference type="InterPro" id="IPR050314">
    <property type="entry name" value="Glycosyl_Hydrlase_18"/>
</dbReference>
<dbReference type="PANTHER" id="PTHR11177">
    <property type="entry name" value="CHITINASE"/>
    <property type="match status" value="1"/>
</dbReference>
<dbReference type="Pfam" id="PF00704">
    <property type="entry name" value="Glyco_hydro_18"/>
    <property type="match status" value="1"/>
</dbReference>
<dbReference type="Pfam" id="PF00787">
    <property type="entry name" value="PX"/>
    <property type="match status" value="1"/>
</dbReference>
<dbReference type="SMART" id="SM00312">
    <property type="entry name" value="PX"/>
    <property type="match status" value="1"/>
</dbReference>
<dbReference type="Gene3D" id="3.10.50.10">
    <property type="match status" value="1"/>
</dbReference>
<dbReference type="GO" id="GO:0008843">
    <property type="term" value="F:endochitinase activity"/>
    <property type="evidence" value="ECO:0007669"/>
    <property type="project" value="UniProtKB-EC"/>
</dbReference>
<evidence type="ECO:0000313" key="10">
    <source>
        <dbReference type="EMBL" id="KAG7087810.1"/>
    </source>
</evidence>
<dbReference type="OrthoDB" id="73875at2759"/>
<evidence type="ECO:0000313" key="11">
    <source>
        <dbReference type="Proteomes" id="UP001049176"/>
    </source>
</evidence>
<dbReference type="GO" id="GO:0006032">
    <property type="term" value="P:chitin catabolic process"/>
    <property type="evidence" value="ECO:0007669"/>
    <property type="project" value="UniProtKB-KW"/>
</dbReference>
<reference evidence="10" key="1">
    <citation type="journal article" date="2021" name="Genome Biol. Evol.">
        <title>The assembled and annotated genome of the fairy-ring fungus Marasmius oreades.</title>
        <authorList>
            <person name="Hiltunen M."/>
            <person name="Ament-Velasquez S.L."/>
            <person name="Johannesson H."/>
        </authorList>
    </citation>
    <scope>NUCLEOTIDE SEQUENCE</scope>
    <source>
        <strain evidence="10">03SP1</strain>
    </source>
</reference>
<evidence type="ECO:0000256" key="6">
    <source>
        <dbReference type="ARBA" id="ARBA00023326"/>
    </source>
</evidence>
<dbReference type="SUPFAM" id="SSF64268">
    <property type="entry name" value="PX domain"/>
    <property type="match status" value="1"/>
</dbReference>
<evidence type="ECO:0008006" key="12">
    <source>
        <dbReference type="Google" id="ProtNLM"/>
    </source>
</evidence>
<dbReference type="KEGG" id="more:E1B28_013751"/>
<evidence type="ECO:0000256" key="7">
    <source>
        <dbReference type="RuleBase" id="RU000489"/>
    </source>
</evidence>
<dbReference type="RefSeq" id="XP_043004281.1">
    <property type="nucleotide sequence ID" value="XM_043158926.1"/>
</dbReference>
<evidence type="ECO:0000256" key="2">
    <source>
        <dbReference type="ARBA" id="ARBA00022801"/>
    </source>
</evidence>
<dbReference type="InterPro" id="IPR036871">
    <property type="entry name" value="PX_dom_sf"/>
</dbReference>
<keyword evidence="6" id="KW-0624">Polysaccharide degradation</keyword>
<dbReference type="InterPro" id="IPR001683">
    <property type="entry name" value="PX_dom"/>
</dbReference>
<dbReference type="InterPro" id="IPR029070">
    <property type="entry name" value="Chitinase_insertion_sf"/>
</dbReference>
<dbReference type="Gene3D" id="3.20.20.80">
    <property type="entry name" value="Glycosidases"/>
    <property type="match status" value="1"/>
</dbReference>
<dbReference type="PROSITE" id="PS50195">
    <property type="entry name" value="PX"/>
    <property type="match status" value="1"/>
</dbReference>
<evidence type="ECO:0000256" key="1">
    <source>
        <dbReference type="ARBA" id="ARBA00000822"/>
    </source>
</evidence>
<dbReference type="GO" id="GO:0000272">
    <property type="term" value="P:polysaccharide catabolic process"/>
    <property type="evidence" value="ECO:0007669"/>
    <property type="project" value="UniProtKB-KW"/>
</dbReference>
<dbReference type="EMBL" id="CM032189">
    <property type="protein sequence ID" value="KAG7087810.1"/>
    <property type="molecule type" value="Genomic_DNA"/>
</dbReference>
<keyword evidence="5 7" id="KW-0326">Glycosidase</keyword>
<dbReference type="PROSITE" id="PS01095">
    <property type="entry name" value="GH18_1"/>
    <property type="match status" value="1"/>
</dbReference>
<keyword evidence="11" id="KW-1185">Reference proteome</keyword>
<evidence type="ECO:0000259" key="8">
    <source>
        <dbReference type="PROSITE" id="PS50195"/>
    </source>
</evidence>
<evidence type="ECO:0000259" key="9">
    <source>
        <dbReference type="PROSITE" id="PS51910"/>
    </source>
</evidence>
<keyword evidence="2 7" id="KW-0378">Hydrolase</keyword>
<dbReference type="InterPro" id="IPR017853">
    <property type="entry name" value="GH"/>
</dbReference>
<dbReference type="SMART" id="SM00636">
    <property type="entry name" value="Glyco_18"/>
    <property type="match status" value="1"/>
</dbReference>
<comment type="caution">
    <text evidence="10">The sequence shown here is derived from an EMBL/GenBank/DDBJ whole genome shotgun (WGS) entry which is preliminary data.</text>
</comment>
<keyword evidence="4" id="KW-0119">Carbohydrate metabolism</keyword>
<dbReference type="Proteomes" id="UP001049176">
    <property type="component" value="Chromosome 9"/>
</dbReference>
<dbReference type="AlphaFoldDB" id="A0A9P7RQF9"/>
<accession>A0A9P7RQF9</accession>
<sequence length="618" mass="66813">MFTPSRGQMYCMFLVVDFNPDVDSFPKHPVESSWTGRTGTSCATCPCQLSPPKDWIANTYRSTSPNMALSVTIPTHTTSSFPKPHILYNIHVSKDGKAKVVDKRYSDFITLNNSLAVHGIPLPPKRILVTTFIPSAWKDDTLVNERKTGLARYLSTLLQKSEYQNHPALLHFLEPSMSSNDMSFHPEDAVPSTWLRKTGLATAIAAKASAPVAAAYYPDWSAGSNPPENINFSKFDILFFAFAIPNQDGGLNWDSWSQDILRRLVTASRQSGSGTKIVLSAGGWGGSAGFSSATNNQNRSNFIYTLVNVVHDFDLDGVDIDWEYPNSEGAGNPHSSEDAGNLLQLFQGLRTALGTSKIISAAVPHLPWLGTNGQPLKDISAYAKEMTYINIMNYDVWGASANPGPNAPLSDACGTSTQPQASAEAAFNQWTAAGAPASKLLLGLPLYGYVSQSSRTTLSGSFAPPVSVSGSVAAALRTQGGGARPHPHPHPHRREGLVKPQAHETRTMATAADADLRSWYGQQIPFRTLVSSGALVKDSDGNYRAGGGFEMGWDDCSDTPYLFKPSQTTVVTYDDTWSLGDKAAFAKDRGMGGCFTWSVDQDDDGDALQNVVRARLGK</sequence>
<dbReference type="InterPro" id="IPR001579">
    <property type="entry name" value="Glyco_hydro_18_chit_AS"/>
</dbReference>
<comment type="catalytic activity">
    <reaction evidence="1">
        <text>Random endo-hydrolysis of N-acetyl-beta-D-glucosaminide (1-&gt;4)-beta-linkages in chitin and chitodextrins.</text>
        <dbReference type="EC" id="3.2.1.14"/>
    </reaction>
</comment>
<name>A0A9P7RQF9_9AGAR</name>
<feature type="domain" description="PX" evidence="8">
    <location>
        <begin position="66"/>
        <end position="180"/>
    </location>
</feature>
<feature type="domain" description="GH18" evidence="9">
    <location>
        <begin position="211"/>
        <end position="618"/>
    </location>
</feature>
<dbReference type="GO" id="GO:0035091">
    <property type="term" value="F:phosphatidylinositol binding"/>
    <property type="evidence" value="ECO:0007669"/>
    <property type="project" value="InterPro"/>
</dbReference>
<dbReference type="InterPro" id="IPR011583">
    <property type="entry name" value="Chitinase_II/V-like_cat"/>
</dbReference>
<dbReference type="InterPro" id="IPR001223">
    <property type="entry name" value="Glyco_hydro18_cat"/>
</dbReference>
<dbReference type="PROSITE" id="PS51910">
    <property type="entry name" value="GH18_2"/>
    <property type="match status" value="1"/>
</dbReference>
<proteinExistence type="predicted"/>
<keyword evidence="3" id="KW-0146">Chitin degradation</keyword>
<evidence type="ECO:0000256" key="3">
    <source>
        <dbReference type="ARBA" id="ARBA00023024"/>
    </source>
</evidence>
<dbReference type="GeneID" id="66082826"/>
<dbReference type="GO" id="GO:0008061">
    <property type="term" value="F:chitin binding"/>
    <property type="evidence" value="ECO:0007669"/>
    <property type="project" value="InterPro"/>
</dbReference>
<dbReference type="SUPFAM" id="SSF51445">
    <property type="entry name" value="(Trans)glycosidases"/>
    <property type="match status" value="1"/>
</dbReference>